<evidence type="ECO:0000313" key="2">
    <source>
        <dbReference type="Proteomes" id="UP000015241"/>
    </source>
</evidence>
<dbReference type="OrthoDB" id="2782214at2759"/>
<dbReference type="InParanoid" id="S8FJ86"/>
<evidence type="ECO:0000313" key="1">
    <source>
        <dbReference type="EMBL" id="EPS98434.1"/>
    </source>
</evidence>
<dbReference type="HOGENOM" id="CLU_126337_3_0_1"/>
<organism evidence="1 2">
    <name type="scientific">Fomitopsis schrenkii</name>
    <name type="common">Brown rot fungus</name>
    <dbReference type="NCBI Taxonomy" id="2126942"/>
    <lineage>
        <taxon>Eukaryota</taxon>
        <taxon>Fungi</taxon>
        <taxon>Dikarya</taxon>
        <taxon>Basidiomycota</taxon>
        <taxon>Agaricomycotina</taxon>
        <taxon>Agaricomycetes</taxon>
        <taxon>Polyporales</taxon>
        <taxon>Fomitopsis</taxon>
    </lineage>
</organism>
<dbReference type="STRING" id="743788.S8FJ86"/>
<keyword evidence="2" id="KW-1185">Reference proteome</keyword>
<sequence length="99" mass="10831">CRFGRPCGVILTDITEEGLNQHLAQYHLQDLQDSHETSSGKVACFWDVGGRPCGKAVVVDGLAKHLASAHLGIMRKGCQYCGASLARIDALLRHQRRDC</sequence>
<feature type="non-terminal residue" evidence="1">
    <location>
        <position position="99"/>
    </location>
</feature>
<name>S8FJ86_FOMSC</name>
<dbReference type="EMBL" id="KE504165">
    <property type="protein sequence ID" value="EPS98434.1"/>
    <property type="molecule type" value="Genomic_DNA"/>
</dbReference>
<dbReference type="AlphaFoldDB" id="S8FJ86"/>
<feature type="non-terminal residue" evidence="1">
    <location>
        <position position="1"/>
    </location>
</feature>
<proteinExistence type="predicted"/>
<gene>
    <name evidence="1" type="ORF">FOMPIDRAFT_1098897</name>
</gene>
<dbReference type="Proteomes" id="UP000015241">
    <property type="component" value="Unassembled WGS sequence"/>
</dbReference>
<accession>S8FJ86</accession>
<reference evidence="1 2" key="1">
    <citation type="journal article" date="2012" name="Science">
        <title>The Paleozoic origin of enzymatic lignin decomposition reconstructed from 31 fungal genomes.</title>
        <authorList>
            <person name="Floudas D."/>
            <person name="Binder M."/>
            <person name="Riley R."/>
            <person name="Barry K."/>
            <person name="Blanchette R.A."/>
            <person name="Henrissat B."/>
            <person name="Martinez A.T."/>
            <person name="Otillar R."/>
            <person name="Spatafora J.W."/>
            <person name="Yadav J.S."/>
            <person name="Aerts A."/>
            <person name="Benoit I."/>
            <person name="Boyd A."/>
            <person name="Carlson A."/>
            <person name="Copeland A."/>
            <person name="Coutinho P.M."/>
            <person name="de Vries R.P."/>
            <person name="Ferreira P."/>
            <person name="Findley K."/>
            <person name="Foster B."/>
            <person name="Gaskell J."/>
            <person name="Glotzer D."/>
            <person name="Gorecki P."/>
            <person name="Heitman J."/>
            <person name="Hesse C."/>
            <person name="Hori C."/>
            <person name="Igarashi K."/>
            <person name="Jurgens J.A."/>
            <person name="Kallen N."/>
            <person name="Kersten P."/>
            <person name="Kohler A."/>
            <person name="Kuees U."/>
            <person name="Kumar T.K.A."/>
            <person name="Kuo A."/>
            <person name="LaButti K."/>
            <person name="Larrondo L.F."/>
            <person name="Lindquist E."/>
            <person name="Ling A."/>
            <person name="Lombard V."/>
            <person name="Lucas S."/>
            <person name="Lundell T."/>
            <person name="Martin R."/>
            <person name="McLaughlin D.J."/>
            <person name="Morgenstern I."/>
            <person name="Morin E."/>
            <person name="Murat C."/>
            <person name="Nagy L.G."/>
            <person name="Nolan M."/>
            <person name="Ohm R.A."/>
            <person name="Patyshakuliyeva A."/>
            <person name="Rokas A."/>
            <person name="Ruiz-Duenas F.J."/>
            <person name="Sabat G."/>
            <person name="Salamov A."/>
            <person name="Samejima M."/>
            <person name="Schmutz J."/>
            <person name="Slot J.C."/>
            <person name="St John F."/>
            <person name="Stenlid J."/>
            <person name="Sun H."/>
            <person name="Sun S."/>
            <person name="Syed K."/>
            <person name="Tsang A."/>
            <person name="Wiebenga A."/>
            <person name="Young D."/>
            <person name="Pisabarro A."/>
            <person name="Eastwood D.C."/>
            <person name="Martin F."/>
            <person name="Cullen D."/>
            <person name="Grigoriev I.V."/>
            <person name="Hibbett D.S."/>
        </authorList>
    </citation>
    <scope>NUCLEOTIDE SEQUENCE</scope>
    <source>
        <strain evidence="2">FP-58527</strain>
    </source>
</reference>
<evidence type="ECO:0008006" key="3">
    <source>
        <dbReference type="Google" id="ProtNLM"/>
    </source>
</evidence>
<protein>
    <recommendedName>
        <fullName evidence="3">C2H2-type domain-containing protein</fullName>
    </recommendedName>
</protein>